<dbReference type="Proteomes" id="UP001371305">
    <property type="component" value="Unassembled WGS sequence"/>
</dbReference>
<reference evidence="1 2" key="1">
    <citation type="submission" date="2024-04" db="EMBL/GenBank/DDBJ databases">
        <title>Luteolibacter sp. isolated from soil.</title>
        <authorList>
            <person name="An J."/>
        </authorList>
    </citation>
    <scope>NUCLEOTIDE SEQUENCE [LARGE SCALE GENOMIC DNA]</scope>
    <source>
        <strain evidence="1 2">Y139</strain>
    </source>
</reference>
<comment type="caution">
    <text evidence="1">The sequence shown here is derived from an EMBL/GenBank/DDBJ whole genome shotgun (WGS) entry which is preliminary data.</text>
</comment>
<protein>
    <recommendedName>
        <fullName evidence="3">CopG family transcriptional regulator</fullName>
    </recommendedName>
</protein>
<dbReference type="EMBL" id="JBBUKT010000003">
    <property type="protein sequence ID" value="MEK7950513.1"/>
    <property type="molecule type" value="Genomic_DNA"/>
</dbReference>
<name>A0ABU9ASH3_9BACT</name>
<organism evidence="1 2">
    <name type="scientific">Luteolibacter soli</name>
    <dbReference type="NCBI Taxonomy" id="3135280"/>
    <lineage>
        <taxon>Bacteria</taxon>
        <taxon>Pseudomonadati</taxon>
        <taxon>Verrucomicrobiota</taxon>
        <taxon>Verrucomicrobiia</taxon>
        <taxon>Verrucomicrobiales</taxon>
        <taxon>Verrucomicrobiaceae</taxon>
        <taxon>Luteolibacter</taxon>
    </lineage>
</organism>
<evidence type="ECO:0000313" key="2">
    <source>
        <dbReference type="Proteomes" id="UP001371305"/>
    </source>
</evidence>
<keyword evidence="2" id="KW-1185">Reference proteome</keyword>
<sequence length="89" mass="10120">MKLTDEQEQKVLEMAAKDLADRVWAKVESSADEIALFNSNRAAGLLDLSTSQLSRVITEWVDFGARDRRFSIAQLRALIARRTARQGRR</sequence>
<evidence type="ECO:0008006" key="3">
    <source>
        <dbReference type="Google" id="ProtNLM"/>
    </source>
</evidence>
<accession>A0ABU9ASH3</accession>
<proteinExistence type="predicted"/>
<dbReference type="RefSeq" id="WP_341404122.1">
    <property type="nucleotide sequence ID" value="NZ_JBBUKT010000003.1"/>
</dbReference>
<evidence type="ECO:0000313" key="1">
    <source>
        <dbReference type="EMBL" id="MEK7950513.1"/>
    </source>
</evidence>
<gene>
    <name evidence="1" type="ORF">WKV53_08400</name>
</gene>